<gene>
    <name evidence="1" type="ORF">UFOVP136_6</name>
</gene>
<evidence type="ECO:0000313" key="1">
    <source>
        <dbReference type="EMBL" id="CAB4132006.1"/>
    </source>
</evidence>
<reference evidence="1" key="1">
    <citation type="submission" date="2020-04" db="EMBL/GenBank/DDBJ databases">
        <authorList>
            <person name="Chiriac C."/>
            <person name="Salcher M."/>
            <person name="Ghai R."/>
            <person name="Kavagutti S V."/>
        </authorList>
    </citation>
    <scope>NUCLEOTIDE SEQUENCE</scope>
</reference>
<organism evidence="1">
    <name type="scientific">uncultured Caudovirales phage</name>
    <dbReference type="NCBI Taxonomy" id="2100421"/>
    <lineage>
        <taxon>Viruses</taxon>
        <taxon>Duplodnaviria</taxon>
        <taxon>Heunggongvirae</taxon>
        <taxon>Uroviricota</taxon>
        <taxon>Caudoviricetes</taxon>
        <taxon>Peduoviridae</taxon>
        <taxon>Maltschvirus</taxon>
        <taxon>Maltschvirus maltsch</taxon>
    </lineage>
</organism>
<dbReference type="GO" id="GO:0006355">
    <property type="term" value="P:regulation of DNA-templated transcription"/>
    <property type="evidence" value="ECO:0007669"/>
    <property type="project" value="InterPro"/>
</dbReference>
<sequence>MKPITVQLPPMLMDRVKNLKARTGMPIQRIIALAITEFLDKNGY</sequence>
<dbReference type="EMBL" id="LR796257">
    <property type="protein sequence ID" value="CAB4132006.1"/>
    <property type="molecule type" value="Genomic_DNA"/>
</dbReference>
<name>A0A6J5LFV8_9CAUD</name>
<protein>
    <submittedName>
        <fullName evidence="1">Ribbon-helix-helix protein, CopG</fullName>
    </submittedName>
</protein>
<proteinExistence type="predicted"/>
<accession>A0A6J5LFV8</accession>